<accession>A0ACB9MS30</accession>
<comment type="caution">
    <text evidence="1">The sequence shown here is derived from an EMBL/GenBank/DDBJ whole genome shotgun (WGS) entry which is preliminary data.</text>
</comment>
<organism evidence="1 2">
    <name type="scientific">Melastoma candidum</name>
    <dbReference type="NCBI Taxonomy" id="119954"/>
    <lineage>
        <taxon>Eukaryota</taxon>
        <taxon>Viridiplantae</taxon>
        <taxon>Streptophyta</taxon>
        <taxon>Embryophyta</taxon>
        <taxon>Tracheophyta</taxon>
        <taxon>Spermatophyta</taxon>
        <taxon>Magnoliopsida</taxon>
        <taxon>eudicotyledons</taxon>
        <taxon>Gunneridae</taxon>
        <taxon>Pentapetalae</taxon>
        <taxon>rosids</taxon>
        <taxon>malvids</taxon>
        <taxon>Myrtales</taxon>
        <taxon>Melastomataceae</taxon>
        <taxon>Melastomatoideae</taxon>
        <taxon>Melastomateae</taxon>
        <taxon>Melastoma</taxon>
    </lineage>
</organism>
<keyword evidence="2" id="KW-1185">Reference proteome</keyword>
<proteinExistence type="predicted"/>
<evidence type="ECO:0000313" key="1">
    <source>
        <dbReference type="EMBL" id="KAI4325085.1"/>
    </source>
</evidence>
<gene>
    <name evidence="1" type="ORF">MLD38_030512</name>
</gene>
<name>A0ACB9MS30_9MYRT</name>
<protein>
    <submittedName>
        <fullName evidence="1">Uncharacterized protein</fullName>
    </submittedName>
</protein>
<dbReference type="EMBL" id="CM042888">
    <property type="protein sequence ID" value="KAI4325085.1"/>
    <property type="molecule type" value="Genomic_DNA"/>
</dbReference>
<evidence type="ECO:0000313" key="2">
    <source>
        <dbReference type="Proteomes" id="UP001057402"/>
    </source>
</evidence>
<reference evidence="2" key="1">
    <citation type="journal article" date="2023" name="Front. Plant Sci.">
        <title>Chromosomal-level genome assembly of Melastoma candidum provides insights into trichome evolution.</title>
        <authorList>
            <person name="Zhong Y."/>
            <person name="Wu W."/>
            <person name="Sun C."/>
            <person name="Zou P."/>
            <person name="Liu Y."/>
            <person name="Dai S."/>
            <person name="Zhou R."/>
        </authorList>
    </citation>
    <scope>NUCLEOTIDE SEQUENCE [LARGE SCALE GENOMIC DNA]</scope>
</reference>
<sequence length="240" mass="24954">MGLVKTAVGDAVLTSLWVAGASTLGTLTLVVSSAIGVSPRSPPGLAVTTLLATALLLIFSILGALLGGASFNPATTVALKTAGLKPDATLLALGVRFPAQAAGGVAGALTILQLMPSKYKHMLKGPSLKVDSHTGALAEGAFTFVLCLALLTIFTRGPRNLLVKMSMVAIVTVALVVTGSSYTGPSMNPANAFGWAYVNGWHTTWELFYVYWMCPFVGAFLAATIFKLLFPVQKPKEKKA</sequence>
<dbReference type="Proteomes" id="UP001057402">
    <property type="component" value="Chromosome 9"/>
</dbReference>